<sequence length="268" mass="29207">MTTTLDGPVATGCETCKGPGGKKDCPVHGDTVELATRVRPHGRAKYVFEGCHCEVCRKANTAYAQKRYRRNALRRSATVESGPVREHVLRLKAAGLGLPRIAELAGIHKQTVQYLMHGAAGRESGPARRIRRATAELILAVDPATAPPMDLAVVDGTGTRRRLQALCALGWSQTVLGRRLGLSQQNLSALINGGGVRWTRSRQVTQLYDEMWNQKPAEDTAIQRRDVAAVRRNAVRRGWAPPMAWDDDAIDDPAARPAGVRRPARAAS</sequence>
<organism evidence="2 3">
    <name type="scientific">Amycolatopsis roodepoortensis</name>
    <dbReference type="NCBI Taxonomy" id="700274"/>
    <lineage>
        <taxon>Bacteria</taxon>
        <taxon>Bacillati</taxon>
        <taxon>Actinomycetota</taxon>
        <taxon>Actinomycetes</taxon>
        <taxon>Pseudonocardiales</taxon>
        <taxon>Pseudonocardiaceae</taxon>
        <taxon>Amycolatopsis</taxon>
    </lineage>
</organism>
<dbReference type="RefSeq" id="WP_191334919.1">
    <property type="nucleotide sequence ID" value="NZ_JADBEJ010000003.1"/>
</dbReference>
<comment type="caution">
    <text evidence="2">The sequence shown here is derived from an EMBL/GenBank/DDBJ whole genome shotgun (WGS) entry which is preliminary data.</text>
</comment>
<feature type="region of interest" description="Disordered" evidence="1">
    <location>
        <begin position="242"/>
        <end position="268"/>
    </location>
</feature>
<evidence type="ECO:0000313" key="3">
    <source>
        <dbReference type="Proteomes" id="UP000656548"/>
    </source>
</evidence>
<accession>A0ABR9L2P1</accession>
<protein>
    <recommendedName>
        <fullName evidence="4">Helix-turn-helix domain-containing protein</fullName>
    </recommendedName>
</protein>
<reference evidence="2 3" key="1">
    <citation type="submission" date="2020-10" db="EMBL/GenBank/DDBJ databases">
        <title>Sequencing the genomes of 1000 actinobacteria strains.</title>
        <authorList>
            <person name="Klenk H.-P."/>
        </authorList>
    </citation>
    <scope>NUCLEOTIDE SEQUENCE [LARGE SCALE GENOMIC DNA]</scope>
    <source>
        <strain evidence="2 3">DSM 46661</strain>
    </source>
</reference>
<dbReference type="EMBL" id="JADBEJ010000003">
    <property type="protein sequence ID" value="MBE1575028.1"/>
    <property type="molecule type" value="Genomic_DNA"/>
</dbReference>
<name>A0ABR9L2P1_9PSEU</name>
<evidence type="ECO:0008006" key="4">
    <source>
        <dbReference type="Google" id="ProtNLM"/>
    </source>
</evidence>
<feature type="compositionally biased region" description="Low complexity" evidence="1">
    <location>
        <begin position="255"/>
        <end position="268"/>
    </location>
</feature>
<gene>
    <name evidence="2" type="ORF">H4W30_002075</name>
</gene>
<dbReference type="InterPro" id="IPR001387">
    <property type="entry name" value="Cro/C1-type_HTH"/>
</dbReference>
<dbReference type="Proteomes" id="UP000656548">
    <property type="component" value="Unassembled WGS sequence"/>
</dbReference>
<dbReference type="CDD" id="cd00093">
    <property type="entry name" value="HTH_XRE"/>
    <property type="match status" value="1"/>
</dbReference>
<evidence type="ECO:0000313" key="2">
    <source>
        <dbReference type="EMBL" id="MBE1575028.1"/>
    </source>
</evidence>
<evidence type="ECO:0000256" key="1">
    <source>
        <dbReference type="SAM" id="MobiDB-lite"/>
    </source>
</evidence>
<keyword evidence="3" id="KW-1185">Reference proteome</keyword>
<proteinExistence type="predicted"/>